<dbReference type="Proteomes" id="UP000275385">
    <property type="component" value="Unassembled WGS sequence"/>
</dbReference>
<evidence type="ECO:0000256" key="9">
    <source>
        <dbReference type="PIRSR" id="PIRSR038928-1"/>
    </source>
</evidence>
<dbReference type="SUPFAM" id="SSF56634">
    <property type="entry name" value="Heme-dependent catalase-like"/>
    <property type="match status" value="1"/>
</dbReference>
<dbReference type="CDD" id="cd08157">
    <property type="entry name" value="catalase_fungal"/>
    <property type="match status" value="1"/>
</dbReference>
<evidence type="ECO:0000256" key="2">
    <source>
        <dbReference type="ARBA" id="ARBA00022559"/>
    </source>
</evidence>
<evidence type="ECO:0000313" key="13">
    <source>
        <dbReference type="EMBL" id="RKU39887.1"/>
    </source>
</evidence>
<dbReference type="FunFam" id="2.40.180.10:FF:000001">
    <property type="entry name" value="Catalase"/>
    <property type="match status" value="1"/>
</dbReference>
<dbReference type="GO" id="GO:0046872">
    <property type="term" value="F:metal ion binding"/>
    <property type="evidence" value="ECO:0007669"/>
    <property type="project" value="UniProtKB-KW"/>
</dbReference>
<dbReference type="GO" id="GO:0020037">
    <property type="term" value="F:heme binding"/>
    <property type="evidence" value="ECO:0007669"/>
    <property type="project" value="InterPro"/>
</dbReference>
<dbReference type="InterPro" id="IPR011614">
    <property type="entry name" value="Catalase_core"/>
</dbReference>
<feature type="active site" evidence="9">
    <location>
        <position position="63"/>
    </location>
</feature>
<dbReference type="PANTHER" id="PTHR11465">
    <property type="entry name" value="CATALASE"/>
    <property type="match status" value="1"/>
</dbReference>
<evidence type="ECO:0000313" key="14">
    <source>
        <dbReference type="Proteomes" id="UP000275385"/>
    </source>
</evidence>
<keyword evidence="6 10" id="KW-0408">Iron</keyword>
<comment type="similarity">
    <text evidence="1">Belongs to the catalase family.</text>
</comment>
<dbReference type="PROSITE" id="PS00438">
    <property type="entry name" value="CATALASE_2"/>
    <property type="match status" value="1"/>
</dbReference>
<feature type="compositionally biased region" description="Basic and acidic residues" evidence="11">
    <location>
        <begin position="484"/>
        <end position="494"/>
    </location>
</feature>
<dbReference type="InterPro" id="IPR024708">
    <property type="entry name" value="Catalase_AS"/>
</dbReference>
<dbReference type="Pfam" id="PF06628">
    <property type="entry name" value="Catalase-rel"/>
    <property type="match status" value="1"/>
</dbReference>
<feature type="active site" evidence="9">
    <location>
        <position position="136"/>
    </location>
</feature>
<dbReference type="GO" id="GO:0042744">
    <property type="term" value="P:hydrogen peroxide catabolic process"/>
    <property type="evidence" value="ECO:0007669"/>
    <property type="project" value="UniProtKB-KW"/>
</dbReference>
<feature type="region of interest" description="Disordered" evidence="11">
    <location>
        <begin position="484"/>
        <end position="507"/>
    </location>
</feature>
<evidence type="ECO:0000256" key="6">
    <source>
        <dbReference type="ARBA" id="ARBA00023004"/>
    </source>
</evidence>
<evidence type="ECO:0000256" key="11">
    <source>
        <dbReference type="SAM" id="MobiDB-lite"/>
    </source>
</evidence>
<dbReference type="SMART" id="SM01060">
    <property type="entry name" value="Catalase"/>
    <property type="match status" value="1"/>
</dbReference>
<evidence type="ECO:0000259" key="12">
    <source>
        <dbReference type="SMART" id="SM01060"/>
    </source>
</evidence>
<dbReference type="GO" id="GO:0005777">
    <property type="term" value="C:peroxisome"/>
    <property type="evidence" value="ECO:0007669"/>
    <property type="project" value="TreeGrafter"/>
</dbReference>
<comment type="caution">
    <text evidence="13">The sequence shown here is derived from an EMBL/GenBank/DDBJ whole genome shotgun (WGS) entry which is preliminary data.</text>
</comment>
<gene>
    <name evidence="13" type="ORF">DL546_000668</name>
</gene>
<dbReference type="PRINTS" id="PR00067">
    <property type="entry name" value="CATALASE"/>
</dbReference>
<keyword evidence="7" id="KW-0376">Hydrogen peroxide</keyword>
<dbReference type="Gene3D" id="2.40.180.10">
    <property type="entry name" value="Catalase core domain"/>
    <property type="match status" value="1"/>
</dbReference>
<evidence type="ECO:0000256" key="7">
    <source>
        <dbReference type="ARBA" id="ARBA00023324"/>
    </source>
</evidence>
<dbReference type="GO" id="GO:0004096">
    <property type="term" value="F:catalase activity"/>
    <property type="evidence" value="ECO:0007669"/>
    <property type="project" value="UniProtKB-EC"/>
</dbReference>
<keyword evidence="4 10" id="KW-0479">Metal-binding</keyword>
<evidence type="ECO:0000256" key="3">
    <source>
        <dbReference type="ARBA" id="ARBA00022617"/>
    </source>
</evidence>
<dbReference type="PROSITE" id="PS51402">
    <property type="entry name" value="CATALASE_3"/>
    <property type="match status" value="1"/>
</dbReference>
<dbReference type="GO" id="GO:0005739">
    <property type="term" value="C:mitochondrion"/>
    <property type="evidence" value="ECO:0007669"/>
    <property type="project" value="TreeGrafter"/>
</dbReference>
<proteinExistence type="inferred from homology"/>
<organism evidence="13 14">
    <name type="scientific">Coniochaeta pulveracea</name>
    <dbReference type="NCBI Taxonomy" id="177199"/>
    <lineage>
        <taxon>Eukaryota</taxon>
        <taxon>Fungi</taxon>
        <taxon>Dikarya</taxon>
        <taxon>Ascomycota</taxon>
        <taxon>Pezizomycotina</taxon>
        <taxon>Sordariomycetes</taxon>
        <taxon>Sordariomycetidae</taxon>
        <taxon>Coniochaetales</taxon>
        <taxon>Coniochaetaceae</taxon>
        <taxon>Coniochaeta</taxon>
    </lineage>
</organism>
<dbReference type="PIRSF" id="PIRSF038928">
    <property type="entry name" value="Catalase_clade1-3"/>
    <property type="match status" value="1"/>
</dbReference>
<evidence type="ECO:0000256" key="5">
    <source>
        <dbReference type="ARBA" id="ARBA00023002"/>
    </source>
</evidence>
<dbReference type="Pfam" id="PF00199">
    <property type="entry name" value="Catalase"/>
    <property type="match status" value="1"/>
</dbReference>
<comment type="function">
    <text evidence="8">Catalyzes the degradation of hydrogen peroxide (H(2)O(2)) generated by peroxisomal oxidases to water and oxygen, thereby protecting cells from the toxic effects of hydrogen peroxide.</text>
</comment>
<dbReference type="InterPro" id="IPR010582">
    <property type="entry name" value="Catalase_immune_responsive"/>
</dbReference>
<keyword evidence="5" id="KW-0560">Oxidoreductase</keyword>
<dbReference type="OrthoDB" id="6880011at2759"/>
<evidence type="ECO:0000256" key="1">
    <source>
        <dbReference type="ARBA" id="ARBA00005329"/>
    </source>
</evidence>
<evidence type="ECO:0000256" key="8">
    <source>
        <dbReference type="ARBA" id="ARBA00044729"/>
    </source>
</evidence>
<keyword evidence="3 10" id="KW-0349">Heme</keyword>
<dbReference type="STRING" id="177199.A0A420XW73"/>
<dbReference type="PANTHER" id="PTHR11465:SF26">
    <property type="entry name" value="CATALASE 2"/>
    <property type="match status" value="1"/>
</dbReference>
<dbReference type="AlphaFoldDB" id="A0A420XW73"/>
<comment type="cofactor">
    <cofactor evidence="10">
        <name>heme</name>
        <dbReference type="ChEBI" id="CHEBI:30413"/>
    </cofactor>
</comment>
<accession>A0A420XW73</accession>
<dbReference type="GO" id="GO:0042542">
    <property type="term" value="P:response to hydrogen peroxide"/>
    <property type="evidence" value="ECO:0007669"/>
    <property type="project" value="TreeGrafter"/>
</dbReference>
<dbReference type="InterPro" id="IPR020835">
    <property type="entry name" value="Catalase_sf"/>
</dbReference>
<name>A0A420XW73_9PEZI</name>
<feature type="domain" description="Catalase core" evidence="12">
    <location>
        <begin position="11"/>
        <end position="401"/>
    </location>
</feature>
<keyword evidence="14" id="KW-1185">Reference proteome</keyword>
<evidence type="ECO:0000256" key="10">
    <source>
        <dbReference type="PIRSR" id="PIRSR038928-2"/>
    </source>
</evidence>
<keyword evidence="2" id="KW-0575">Peroxidase</keyword>
<sequence length="507" mass="57072">MSNSQNAPVVTLAEGRPLRDPTQSEVLYGTHVKGGALSLLQDTALIETLAHFPRERIPERVVHAKAAGAWGEFECTHDITDWCTAAPFREVGKKTEVLARISTVAGERGSSDTLRDIRGFALKFKTEEGNWDFVGNDLPVFFIRDPIKFPSLNRSHKRHPQTGVADASMFWDFHNNNQEGVHTLLQLFGPRGVPASLKNVNAFGNHTFKFGKVEDGTFKYVKIHFKPTAGIKTLTDDEAVKLAGSDPDYHIKDMYNSIAKGDFPQWTMYLQVMDPKDAENYRFNPFDITKTWSHKDYPLQPVGKLTLNRNADNYFAEVEQAAFSPSTLIPGIGPSPDPMLHARMFSYPDAARYRVGPNYQQLPCNAAKHVYAPYQRDGPMRLDGNYGADPDYVRSTFRKVSQGPKDLEGEKWVGQVQPFPGEVTDDDFVQPRDLWELFKKNGEDEVLIKNLSGHVGKALPQVQKETVAMFRKVNDEIADRLQKALDEKKQDPDHLPPTTTVLADRSR</sequence>
<feature type="binding site" description="axial binding residue" evidence="10">
    <location>
        <position position="347"/>
    </location>
    <ligand>
        <name>heme</name>
        <dbReference type="ChEBI" id="CHEBI:30413"/>
    </ligand>
    <ligandPart>
        <name>Fe</name>
        <dbReference type="ChEBI" id="CHEBI:18248"/>
    </ligandPart>
</feature>
<evidence type="ECO:0000256" key="4">
    <source>
        <dbReference type="ARBA" id="ARBA00022723"/>
    </source>
</evidence>
<reference evidence="13 14" key="1">
    <citation type="submission" date="2018-08" db="EMBL/GenBank/DDBJ databases">
        <title>Draft genome of the lignicolous fungus Coniochaeta pulveracea.</title>
        <authorList>
            <person name="Borstlap C.J."/>
            <person name="De Witt R.N."/>
            <person name="Botha A."/>
            <person name="Volschenk H."/>
        </authorList>
    </citation>
    <scope>NUCLEOTIDE SEQUENCE [LARGE SCALE GENOMIC DNA]</scope>
    <source>
        <strain evidence="13 14">CAB683</strain>
    </source>
</reference>
<dbReference type="EMBL" id="QVQW01000135">
    <property type="protein sequence ID" value="RKU39887.1"/>
    <property type="molecule type" value="Genomic_DNA"/>
</dbReference>
<dbReference type="InterPro" id="IPR024711">
    <property type="entry name" value="Catalase_clade1/3"/>
</dbReference>
<protein>
    <recommendedName>
        <fullName evidence="12">Catalase core domain-containing protein</fullName>
    </recommendedName>
</protein>
<dbReference type="InterPro" id="IPR018028">
    <property type="entry name" value="Catalase"/>
</dbReference>